<dbReference type="EMBL" id="CAWUHB010000026">
    <property type="protein sequence ID" value="CAK7223062.1"/>
    <property type="molecule type" value="Genomic_DNA"/>
</dbReference>
<feature type="region of interest" description="Disordered" evidence="3">
    <location>
        <begin position="1"/>
        <end position="24"/>
    </location>
</feature>
<feature type="domain" description="ABC transporter" evidence="4">
    <location>
        <begin position="31"/>
        <end position="88"/>
    </location>
</feature>
<name>A0ABP0BTK0_9PEZI</name>
<sequence length="184" mass="20543">MESLSASGPPGGAEDGSQNADARQAASWQERQWRQWRLQQCQDTRALNLDTAVAPQGANFSVGQRQMLSLARATVRQSQVVILDEATASIDYRSDVAIQKVLLSAFKGRTVLAIVHRLSTIIDYDRVIVMDRGHIREMGPPAQLYRQAGSIFHTMVEQSIEHGKGNEWSADKVQQLRGNDDVRW</sequence>
<dbReference type="PANTHER" id="PTHR24223:SF356">
    <property type="entry name" value="ATP-BINDING CASSETTE TRANSPORTER ABC4"/>
    <property type="match status" value="1"/>
</dbReference>
<protein>
    <recommendedName>
        <fullName evidence="4">ABC transporter domain-containing protein</fullName>
    </recommendedName>
</protein>
<evidence type="ECO:0000256" key="2">
    <source>
        <dbReference type="ARBA" id="ARBA00022840"/>
    </source>
</evidence>
<evidence type="ECO:0000313" key="6">
    <source>
        <dbReference type="Proteomes" id="UP001642405"/>
    </source>
</evidence>
<dbReference type="SUPFAM" id="SSF52540">
    <property type="entry name" value="P-loop containing nucleoside triphosphate hydrolases"/>
    <property type="match status" value="1"/>
</dbReference>
<dbReference type="InterPro" id="IPR050173">
    <property type="entry name" value="ABC_transporter_C-like"/>
</dbReference>
<dbReference type="InterPro" id="IPR027417">
    <property type="entry name" value="P-loop_NTPase"/>
</dbReference>
<dbReference type="Pfam" id="PF00005">
    <property type="entry name" value="ABC_tran"/>
    <property type="match status" value="1"/>
</dbReference>
<keyword evidence="1" id="KW-0547">Nucleotide-binding</keyword>
<keyword evidence="2" id="KW-0067">ATP-binding</keyword>
<evidence type="ECO:0000259" key="4">
    <source>
        <dbReference type="Pfam" id="PF00005"/>
    </source>
</evidence>
<keyword evidence="6" id="KW-1185">Reference proteome</keyword>
<dbReference type="PANTHER" id="PTHR24223">
    <property type="entry name" value="ATP-BINDING CASSETTE SUB-FAMILY C"/>
    <property type="match status" value="1"/>
</dbReference>
<reference evidence="5 6" key="1">
    <citation type="submission" date="2024-01" db="EMBL/GenBank/DDBJ databases">
        <authorList>
            <person name="Allen C."/>
            <person name="Tagirdzhanova G."/>
        </authorList>
    </citation>
    <scope>NUCLEOTIDE SEQUENCE [LARGE SCALE GENOMIC DNA]</scope>
</reference>
<dbReference type="Proteomes" id="UP001642405">
    <property type="component" value="Unassembled WGS sequence"/>
</dbReference>
<evidence type="ECO:0000256" key="1">
    <source>
        <dbReference type="ARBA" id="ARBA00022741"/>
    </source>
</evidence>
<accession>A0ABP0BTK0</accession>
<dbReference type="InterPro" id="IPR003439">
    <property type="entry name" value="ABC_transporter-like_ATP-bd"/>
</dbReference>
<gene>
    <name evidence="5" type="ORF">SCUCBS95973_005050</name>
</gene>
<proteinExistence type="predicted"/>
<organism evidence="5 6">
    <name type="scientific">Sporothrix curviconia</name>
    <dbReference type="NCBI Taxonomy" id="1260050"/>
    <lineage>
        <taxon>Eukaryota</taxon>
        <taxon>Fungi</taxon>
        <taxon>Dikarya</taxon>
        <taxon>Ascomycota</taxon>
        <taxon>Pezizomycotina</taxon>
        <taxon>Sordariomycetes</taxon>
        <taxon>Sordariomycetidae</taxon>
        <taxon>Ophiostomatales</taxon>
        <taxon>Ophiostomataceae</taxon>
        <taxon>Sporothrix</taxon>
    </lineage>
</organism>
<evidence type="ECO:0000313" key="5">
    <source>
        <dbReference type="EMBL" id="CAK7223062.1"/>
    </source>
</evidence>
<comment type="caution">
    <text evidence="5">The sequence shown here is derived from an EMBL/GenBank/DDBJ whole genome shotgun (WGS) entry which is preliminary data.</text>
</comment>
<dbReference type="Gene3D" id="3.40.50.300">
    <property type="entry name" value="P-loop containing nucleotide triphosphate hydrolases"/>
    <property type="match status" value="1"/>
</dbReference>
<evidence type="ECO:0000256" key="3">
    <source>
        <dbReference type="SAM" id="MobiDB-lite"/>
    </source>
</evidence>